<comment type="caution">
    <text evidence="6">The sequence shown here is derived from an EMBL/GenBank/DDBJ whole genome shotgun (WGS) entry which is preliminary data.</text>
</comment>
<organism evidence="6 7">
    <name type="scientific">Citrus unshiu</name>
    <name type="common">Satsuma mandarin</name>
    <name type="synonym">Citrus nobilis var. unshiu</name>
    <dbReference type="NCBI Taxonomy" id="55188"/>
    <lineage>
        <taxon>Eukaryota</taxon>
        <taxon>Viridiplantae</taxon>
        <taxon>Streptophyta</taxon>
        <taxon>Embryophyta</taxon>
        <taxon>Tracheophyta</taxon>
        <taxon>Spermatophyta</taxon>
        <taxon>Magnoliopsida</taxon>
        <taxon>eudicotyledons</taxon>
        <taxon>Gunneridae</taxon>
        <taxon>Pentapetalae</taxon>
        <taxon>rosids</taxon>
        <taxon>malvids</taxon>
        <taxon>Sapindales</taxon>
        <taxon>Rutaceae</taxon>
        <taxon>Aurantioideae</taxon>
        <taxon>Citrus</taxon>
    </lineage>
</organism>
<accession>A0A2H5N010</accession>
<protein>
    <submittedName>
        <fullName evidence="6">Uncharacterized protein</fullName>
    </submittedName>
</protein>
<keyword evidence="3" id="KW-0442">Lipid degradation</keyword>
<dbReference type="SMR" id="A0A2H5N010"/>
<feature type="chain" id="PRO_5014148176" evidence="5">
    <location>
        <begin position="22"/>
        <end position="359"/>
    </location>
</feature>
<dbReference type="GO" id="GO:0016042">
    <property type="term" value="P:lipid catabolic process"/>
    <property type="evidence" value="ECO:0007669"/>
    <property type="project" value="UniProtKB-KW"/>
</dbReference>
<evidence type="ECO:0000256" key="3">
    <source>
        <dbReference type="ARBA" id="ARBA00022963"/>
    </source>
</evidence>
<keyword evidence="2" id="KW-0378">Hydrolase</keyword>
<dbReference type="SUPFAM" id="SSF52266">
    <property type="entry name" value="SGNH hydrolase"/>
    <property type="match status" value="1"/>
</dbReference>
<dbReference type="InterPro" id="IPR001087">
    <property type="entry name" value="GDSL"/>
</dbReference>
<proteinExistence type="inferred from homology"/>
<dbReference type="EMBL" id="BDQV01001544">
    <property type="protein sequence ID" value="GAY33566.1"/>
    <property type="molecule type" value="Genomic_DNA"/>
</dbReference>
<dbReference type="STRING" id="55188.A0A2H5N010"/>
<evidence type="ECO:0000256" key="1">
    <source>
        <dbReference type="ARBA" id="ARBA00008668"/>
    </source>
</evidence>
<dbReference type="CDD" id="cd01837">
    <property type="entry name" value="SGNH_plant_lipase_like"/>
    <property type="match status" value="1"/>
</dbReference>
<dbReference type="PANTHER" id="PTHR45648">
    <property type="entry name" value="GDSL LIPASE/ACYLHYDROLASE FAMILY PROTEIN (AFU_ORTHOLOGUE AFUA_4G14700)"/>
    <property type="match status" value="1"/>
</dbReference>
<keyword evidence="7" id="KW-1185">Reference proteome</keyword>
<dbReference type="Gene3D" id="3.40.50.1110">
    <property type="entry name" value="SGNH hydrolase"/>
    <property type="match status" value="1"/>
</dbReference>
<evidence type="ECO:0000256" key="5">
    <source>
        <dbReference type="SAM" id="SignalP"/>
    </source>
</evidence>
<reference evidence="6 7" key="1">
    <citation type="journal article" date="2017" name="Front. Genet.">
        <title>Draft sequencing of the heterozygous diploid genome of Satsuma (Citrus unshiu Marc.) using a hybrid assembly approach.</title>
        <authorList>
            <person name="Shimizu T."/>
            <person name="Tanizawa Y."/>
            <person name="Mochizuki T."/>
            <person name="Nagasaki H."/>
            <person name="Yoshioka T."/>
            <person name="Toyoda A."/>
            <person name="Fujiyama A."/>
            <person name="Kaminuma E."/>
            <person name="Nakamura Y."/>
        </authorList>
    </citation>
    <scope>NUCLEOTIDE SEQUENCE [LARGE SCALE GENOMIC DNA]</scope>
    <source>
        <strain evidence="7">cv. Miyagawa wase</strain>
    </source>
</reference>
<keyword evidence="4" id="KW-0443">Lipid metabolism</keyword>
<evidence type="ECO:0000313" key="6">
    <source>
        <dbReference type="EMBL" id="GAY33566.1"/>
    </source>
</evidence>
<evidence type="ECO:0000256" key="2">
    <source>
        <dbReference type="ARBA" id="ARBA00022801"/>
    </source>
</evidence>
<dbReference type="Proteomes" id="UP000236630">
    <property type="component" value="Unassembled WGS sequence"/>
</dbReference>
<feature type="signal peptide" evidence="5">
    <location>
        <begin position="1"/>
        <end position="21"/>
    </location>
</feature>
<name>A0A2H5N010_CITUN</name>
<sequence>MAKKYTWCFLLVLMSIAIVAAHIGETAVPAVFIFGDSTMDVGTNNFLPVSQEIKADFYYNGIDYPFSEPTGRFSNGYNTADRIVKLLGYKKSPPSFFALLNDSPTFKRNILEGVNFASGGSGILNTTGLVYNNFMSLGEQINLFATVLGNITELCGPAAAATLLSKSLFIVSSGSNDILEQQRSRAPLSPDFLDNLQSTYADHLRSLYNLGARKFAIITIPPIGCCPVERSYNGSECLQGANEFARQFYNATETLLQQLSSQLSAMNYSIGNSFGLTLDIMGNPLAFGFKEIRKACCGDATTMCNQTASLCQNRDEYLFWDRFHPTQKTAVLAALTFFGGSHRFVKPVNFSTLAAINIV</sequence>
<dbReference type="PANTHER" id="PTHR45648:SF180">
    <property type="entry name" value="OS04G0561800 PROTEIN"/>
    <property type="match status" value="1"/>
</dbReference>
<dbReference type="AlphaFoldDB" id="A0A2H5N010"/>
<evidence type="ECO:0000313" key="7">
    <source>
        <dbReference type="Proteomes" id="UP000236630"/>
    </source>
</evidence>
<evidence type="ECO:0000256" key="4">
    <source>
        <dbReference type="ARBA" id="ARBA00023098"/>
    </source>
</evidence>
<keyword evidence="5" id="KW-0732">Signal</keyword>
<gene>
    <name evidence="6" type="ORF">CUMW_275550</name>
</gene>
<comment type="similarity">
    <text evidence="1">Belongs to the 'GDSL' lipolytic enzyme family.</text>
</comment>
<dbReference type="InterPro" id="IPR036514">
    <property type="entry name" value="SGNH_hydro_sf"/>
</dbReference>
<dbReference type="InterPro" id="IPR035669">
    <property type="entry name" value="SGNH_plant_lipase-like"/>
</dbReference>
<dbReference type="GO" id="GO:0016788">
    <property type="term" value="F:hydrolase activity, acting on ester bonds"/>
    <property type="evidence" value="ECO:0007669"/>
    <property type="project" value="InterPro"/>
</dbReference>
<dbReference type="InterPro" id="IPR051058">
    <property type="entry name" value="GDSL_Est/Lipase"/>
</dbReference>
<dbReference type="Pfam" id="PF00657">
    <property type="entry name" value="Lipase_GDSL"/>
    <property type="match status" value="1"/>
</dbReference>